<dbReference type="AlphaFoldDB" id="A0A9W6Q060"/>
<sequence>MTHRNERTLSVGALARVEGEGAMYVRVDGSTVQEVRLDIYEPPRFFEAFLRGRSYTEPPDITARICGICPVAYQMSACRAIEDACGVTVDGSLNDLRRLLYCGEWIESHALHIYLLHAPDFLGYPSAIDLARADRALIERGLRLKKAGNTVMETLGGRAIHPVNVRVGGFYRTPSPTELRPLAETLRHALDDALATVRWAAGLDFPDFSHDHEYLALTTDDRYPLESGTPRTTGGRSFTADGFEHHVVETPVPHSTALHARLTDGALYMTGPLARFSLNRDRLPPIAAQVAADAGLGAECRNPFQSIVVRAVEIVCAVEEALRLISTYRPPERPHVPVPPKAGVGHGVTEAPRGLLYHRYDLDAQGRITIARIVPPTSQNQAAIEDDLRRFVAARLDLDDSALTRACERAIRNYDPCISCSTHFLDLTVDRR</sequence>
<evidence type="ECO:0000256" key="2">
    <source>
        <dbReference type="PIRSR" id="PIRSR601501-1"/>
    </source>
</evidence>
<proteinExistence type="predicted"/>
<protein>
    <submittedName>
        <fullName evidence="3">Ni/Fe hydrogenase subunit alpha</fullName>
    </submittedName>
</protein>
<keyword evidence="2" id="KW-0479">Metal-binding</keyword>
<accession>A0A9W6Q060</accession>
<feature type="binding site" evidence="2">
    <location>
        <position position="423"/>
    </location>
    <ligand>
        <name>Mg(2+)</name>
        <dbReference type="ChEBI" id="CHEBI:18420"/>
    </ligand>
</feature>
<comment type="cofactor">
    <cofactor evidence="2">
        <name>Fe cation</name>
        <dbReference type="ChEBI" id="CHEBI:24875"/>
    </cofactor>
</comment>
<dbReference type="GO" id="GO:0016151">
    <property type="term" value="F:nickel cation binding"/>
    <property type="evidence" value="ECO:0007669"/>
    <property type="project" value="InterPro"/>
</dbReference>
<keyword evidence="2" id="KW-0533">Nickel</keyword>
<evidence type="ECO:0000256" key="1">
    <source>
        <dbReference type="ARBA" id="ARBA00023002"/>
    </source>
</evidence>
<comment type="caution">
    <text evidence="3">The sequence shown here is derived from an EMBL/GenBank/DDBJ whole genome shotgun (WGS) entry which is preliminary data.</text>
</comment>
<dbReference type="InterPro" id="IPR001501">
    <property type="entry name" value="Ni-dep_hyd_lsu"/>
</dbReference>
<dbReference type="EMBL" id="BSRZ01000026">
    <property type="protein sequence ID" value="GLW67555.1"/>
    <property type="molecule type" value="Genomic_DNA"/>
</dbReference>
<feature type="binding site" evidence="2">
    <location>
        <position position="69"/>
    </location>
    <ligand>
        <name>Fe cation</name>
        <dbReference type="ChEBI" id="CHEBI:24875"/>
    </ligand>
</feature>
<name>A0A9W6Q060_9ACTN</name>
<reference evidence="3" key="1">
    <citation type="submission" date="2023-02" db="EMBL/GenBank/DDBJ databases">
        <title>Actinomadura rubrobrunea NBRC 14622.</title>
        <authorList>
            <person name="Ichikawa N."/>
            <person name="Sato H."/>
            <person name="Tonouchi N."/>
        </authorList>
    </citation>
    <scope>NUCLEOTIDE SEQUENCE</scope>
    <source>
        <strain evidence="3">NBRC 14622</strain>
    </source>
</reference>
<dbReference type="InterPro" id="IPR018194">
    <property type="entry name" value="Ni-dep_hyd_lsu_Ni_BS"/>
</dbReference>
<dbReference type="Gene3D" id="1.10.645.10">
    <property type="entry name" value="Cytochrome-c3 Hydrogenase, chain B"/>
    <property type="match status" value="1"/>
</dbReference>
<feature type="binding site" evidence="2">
    <location>
        <position position="417"/>
    </location>
    <ligand>
        <name>Ni(2+)</name>
        <dbReference type="ChEBI" id="CHEBI:49786"/>
    </ligand>
</feature>
<gene>
    <name evidence="3" type="ORF">Arub01_57980</name>
</gene>
<organism evidence="3 4">
    <name type="scientific">Actinomadura rubrobrunea</name>
    <dbReference type="NCBI Taxonomy" id="115335"/>
    <lineage>
        <taxon>Bacteria</taxon>
        <taxon>Bacillati</taxon>
        <taxon>Actinomycetota</taxon>
        <taxon>Actinomycetes</taxon>
        <taxon>Streptosporangiales</taxon>
        <taxon>Thermomonosporaceae</taxon>
        <taxon>Actinomadura</taxon>
    </lineage>
</organism>
<dbReference type="InterPro" id="IPR029014">
    <property type="entry name" value="NiFe-Hase_large"/>
</dbReference>
<dbReference type="PROSITE" id="PS00508">
    <property type="entry name" value="NI_HGENASE_L_2"/>
    <property type="match status" value="1"/>
</dbReference>
<dbReference type="PANTHER" id="PTHR43600:SF4">
    <property type="entry name" value="CYTOSOLIC NIFE-HYDROGENASE, ALPHA SUBUNIT"/>
    <property type="match status" value="1"/>
</dbReference>
<keyword evidence="4" id="KW-1185">Reference proteome</keyword>
<dbReference type="GO" id="GO:0008901">
    <property type="term" value="F:ferredoxin hydrogenase activity"/>
    <property type="evidence" value="ECO:0007669"/>
    <property type="project" value="InterPro"/>
</dbReference>
<dbReference type="SUPFAM" id="SSF56762">
    <property type="entry name" value="HydB/Nqo4-like"/>
    <property type="match status" value="1"/>
</dbReference>
<dbReference type="Proteomes" id="UP001165124">
    <property type="component" value="Unassembled WGS sequence"/>
</dbReference>
<keyword evidence="2" id="KW-0460">Magnesium</keyword>
<feature type="binding site" evidence="2">
    <location>
        <position position="47"/>
    </location>
    <ligand>
        <name>Mg(2+)</name>
        <dbReference type="ChEBI" id="CHEBI:18420"/>
    </ligand>
</feature>
<feature type="binding site" evidence="2">
    <location>
        <position position="420"/>
    </location>
    <ligand>
        <name>Fe cation</name>
        <dbReference type="ChEBI" id="CHEBI:24875"/>
    </ligand>
</feature>
<dbReference type="Pfam" id="PF00374">
    <property type="entry name" value="NiFeSe_Hases"/>
    <property type="match status" value="2"/>
</dbReference>
<evidence type="ECO:0000313" key="4">
    <source>
        <dbReference type="Proteomes" id="UP001165124"/>
    </source>
</evidence>
<evidence type="ECO:0000313" key="3">
    <source>
        <dbReference type="EMBL" id="GLW67555.1"/>
    </source>
</evidence>
<keyword evidence="1" id="KW-0560">Oxidoreductase</keyword>
<keyword evidence="2" id="KW-0408">Iron</keyword>
<feature type="binding site" evidence="2">
    <location>
        <position position="69"/>
    </location>
    <ligand>
        <name>Ni(2+)</name>
        <dbReference type="ChEBI" id="CHEBI:49786"/>
    </ligand>
</feature>
<feature type="binding site" evidence="2">
    <location>
        <position position="373"/>
    </location>
    <ligand>
        <name>Mg(2+)</name>
        <dbReference type="ChEBI" id="CHEBI:18420"/>
    </ligand>
</feature>
<comment type="cofactor">
    <cofactor evidence="2">
        <name>Ni(2+)</name>
        <dbReference type="ChEBI" id="CHEBI:49786"/>
    </cofactor>
</comment>
<feature type="binding site" evidence="2">
    <location>
        <position position="66"/>
    </location>
    <ligand>
        <name>Ni(2+)</name>
        <dbReference type="ChEBI" id="CHEBI:49786"/>
    </ligand>
</feature>
<dbReference type="PANTHER" id="PTHR43600">
    <property type="entry name" value="COENZYME F420 HYDROGENASE, SUBUNIT ALPHA"/>
    <property type="match status" value="1"/>
</dbReference>